<dbReference type="PANTHER" id="PTHR32060:SF30">
    <property type="entry name" value="CARBOXY-TERMINAL PROCESSING PROTEASE CTPA"/>
    <property type="match status" value="1"/>
</dbReference>
<proteinExistence type="predicted"/>
<dbReference type="AlphaFoldDB" id="A0A6P1VTF0"/>
<dbReference type="PANTHER" id="PTHR32060">
    <property type="entry name" value="TAIL-SPECIFIC PROTEASE"/>
    <property type="match status" value="1"/>
</dbReference>
<dbReference type="KEGG" id="senf:GJR95_10280"/>
<dbReference type="InterPro" id="IPR029045">
    <property type="entry name" value="ClpP/crotonase-like_dom_sf"/>
</dbReference>
<gene>
    <name evidence="2" type="ORF">GJR95_10280</name>
</gene>
<dbReference type="Proteomes" id="UP000464577">
    <property type="component" value="Chromosome"/>
</dbReference>
<dbReference type="GO" id="GO:0006508">
    <property type="term" value="P:proteolysis"/>
    <property type="evidence" value="ECO:0007669"/>
    <property type="project" value="InterPro"/>
</dbReference>
<protein>
    <recommendedName>
        <fullName evidence="1">Tail specific protease domain-containing protein</fullName>
    </recommendedName>
</protein>
<name>A0A6P1VTF0_9BACT</name>
<dbReference type="GO" id="GO:0007165">
    <property type="term" value="P:signal transduction"/>
    <property type="evidence" value="ECO:0007669"/>
    <property type="project" value="TreeGrafter"/>
</dbReference>
<reference evidence="2 3" key="1">
    <citation type="submission" date="2019-11" db="EMBL/GenBank/DDBJ databases">
        <title>Spirosoma endbachense sp. nov., isolated from a natural salt meadow.</title>
        <authorList>
            <person name="Rojas J."/>
            <person name="Ambika Manirajan B."/>
            <person name="Ratering S."/>
            <person name="Suarez C."/>
            <person name="Geissler-Plaum R."/>
            <person name="Schnell S."/>
        </authorList>
    </citation>
    <scope>NUCLEOTIDE SEQUENCE [LARGE SCALE GENOMIC DNA]</scope>
    <source>
        <strain evidence="2 3">I-24</strain>
    </source>
</reference>
<dbReference type="Pfam" id="PF03572">
    <property type="entry name" value="Peptidase_S41"/>
    <property type="match status" value="1"/>
</dbReference>
<dbReference type="GO" id="GO:0004175">
    <property type="term" value="F:endopeptidase activity"/>
    <property type="evidence" value="ECO:0007669"/>
    <property type="project" value="TreeGrafter"/>
</dbReference>
<dbReference type="RefSeq" id="WP_162385784.1">
    <property type="nucleotide sequence ID" value="NZ_CP045997.1"/>
</dbReference>
<dbReference type="InterPro" id="IPR005151">
    <property type="entry name" value="Tail-specific_protease"/>
</dbReference>
<dbReference type="GO" id="GO:0030288">
    <property type="term" value="C:outer membrane-bounded periplasmic space"/>
    <property type="evidence" value="ECO:0007669"/>
    <property type="project" value="TreeGrafter"/>
</dbReference>
<sequence>MNLTSVRPIWVRDSIVVTILFFLQIGCSIAQNKLPLIRASSTNVLIKDGYVIREGIWSLSPEAKPDIYTSVEPITNKSITFYTDLDSISFKVTPGNTYDFIILLNQKDTCLTRISTGAMPTNLYTTTRSLIPIPTELLAMDFVVFREVLKNNHPGLYRYQTKWKVDKLLDSCLLSIDRPLTQLEFAKKILFLISAIQDGHTGTNISSLLMKSYQERTKLVPLYLYFAQNKAFISCSRHKQFPVGTEILSINHKAVSEIRKELFRYLPSDGSIETKKNHTVTTNGAFPFLYKWIFGHGDSLVVNYRNRQGKLMTTIVAAQLARDFECESNSRQSSRKELNLSYPQPNVALLTIKTFDENRLRRAGLDFKVFLRESFSEISEKKTANLIVDLRGNAGGLDEYGPLLYSYLTNKSFRYLASVESISRKFTVSENRLLSLLPPQENNFKGRVFYLINGLSFSTTVEFCAIAKSNERGEFIGEETGGGYYGNTSGQTIKIELPHSRLNVIIPRFKYVNYVKKVSYRDRGVLPDYTITPTVNDLVQQTDVQLKFALKLVHKN</sequence>
<dbReference type="EMBL" id="CP045997">
    <property type="protein sequence ID" value="QHV95372.1"/>
    <property type="molecule type" value="Genomic_DNA"/>
</dbReference>
<keyword evidence="3" id="KW-1185">Reference proteome</keyword>
<evidence type="ECO:0000313" key="3">
    <source>
        <dbReference type="Proteomes" id="UP000464577"/>
    </source>
</evidence>
<dbReference type="Gene3D" id="3.90.226.10">
    <property type="entry name" value="2-enoyl-CoA Hydratase, Chain A, domain 1"/>
    <property type="match status" value="1"/>
</dbReference>
<dbReference type="SMART" id="SM00245">
    <property type="entry name" value="TSPc"/>
    <property type="match status" value="1"/>
</dbReference>
<accession>A0A6P1VTF0</accession>
<feature type="domain" description="Tail specific protease" evidence="1">
    <location>
        <begin position="313"/>
        <end position="532"/>
    </location>
</feature>
<dbReference type="GO" id="GO:0008236">
    <property type="term" value="F:serine-type peptidase activity"/>
    <property type="evidence" value="ECO:0007669"/>
    <property type="project" value="InterPro"/>
</dbReference>
<organism evidence="2 3">
    <name type="scientific">Spirosoma endbachense</name>
    <dbReference type="NCBI Taxonomy" id="2666025"/>
    <lineage>
        <taxon>Bacteria</taxon>
        <taxon>Pseudomonadati</taxon>
        <taxon>Bacteroidota</taxon>
        <taxon>Cytophagia</taxon>
        <taxon>Cytophagales</taxon>
        <taxon>Cytophagaceae</taxon>
        <taxon>Spirosoma</taxon>
    </lineage>
</organism>
<dbReference type="SUPFAM" id="SSF52096">
    <property type="entry name" value="ClpP/crotonase"/>
    <property type="match status" value="1"/>
</dbReference>
<evidence type="ECO:0000313" key="2">
    <source>
        <dbReference type="EMBL" id="QHV95372.1"/>
    </source>
</evidence>
<evidence type="ECO:0000259" key="1">
    <source>
        <dbReference type="SMART" id="SM00245"/>
    </source>
</evidence>